<evidence type="ECO:0000313" key="2">
    <source>
        <dbReference type="EMBL" id="WAQ84703.1"/>
    </source>
</evidence>
<feature type="region of interest" description="Disordered" evidence="1">
    <location>
        <begin position="171"/>
        <end position="208"/>
    </location>
</feature>
<dbReference type="PANTHER" id="PTHR40635:SF1">
    <property type="match status" value="1"/>
</dbReference>
<feature type="region of interest" description="Disordered" evidence="1">
    <location>
        <begin position="124"/>
        <end position="143"/>
    </location>
</feature>
<evidence type="ECO:0000256" key="1">
    <source>
        <dbReference type="SAM" id="MobiDB-lite"/>
    </source>
</evidence>
<keyword evidence="3" id="KW-1185">Reference proteome</keyword>
<dbReference type="Proteomes" id="UP001164743">
    <property type="component" value="Chromosome 5A"/>
</dbReference>
<evidence type="ECO:0000313" key="3">
    <source>
        <dbReference type="Proteomes" id="UP001164743"/>
    </source>
</evidence>
<dbReference type="EMBL" id="CP110425">
    <property type="protein sequence ID" value="WAQ84703.1"/>
    <property type="molecule type" value="Genomic_DNA"/>
</dbReference>
<dbReference type="RefSeq" id="XP_053020258.1">
    <property type="nucleotide sequence ID" value="XM_053169019.1"/>
</dbReference>
<sequence length="289" mass="32356">MSHSTPHPPFNPAAMAGQPPGRFQAKNLVYLRISRRCVLMTKILVDPPHLGWFEANARAILAKLIEILKPRVLTKLHDETHSTARKSKLDIYRGSGFQFGYYFRNLSYQHSILLKSRETIHPIETEPQKDDPEQLEEEDTKPSCALKVHYEPFSIFGKSLMVIIEPFPLAGPSQTENPPPSAADARPKPKHPRAQPTRPGKPLFVPEDEDGETLEDISLDLNQPHQTLLSQLIKDPTSDRQLDPKAYTEVASLDGILAKVDTMPAYAGVWRRASRKPAESSHSPVPSLA</sequence>
<proteinExistence type="predicted"/>
<dbReference type="GeneID" id="77809914"/>
<accession>A0ABY7CK25</accession>
<organism evidence="2 3">
    <name type="scientific">Puccinia triticina</name>
    <dbReference type="NCBI Taxonomy" id="208348"/>
    <lineage>
        <taxon>Eukaryota</taxon>
        <taxon>Fungi</taxon>
        <taxon>Dikarya</taxon>
        <taxon>Basidiomycota</taxon>
        <taxon>Pucciniomycotina</taxon>
        <taxon>Pucciniomycetes</taxon>
        <taxon>Pucciniales</taxon>
        <taxon>Pucciniaceae</taxon>
        <taxon>Puccinia</taxon>
    </lineage>
</organism>
<dbReference type="PANTHER" id="PTHR40635">
    <property type="match status" value="1"/>
</dbReference>
<protein>
    <submittedName>
        <fullName evidence="2">Uncharacterized protein</fullName>
    </submittedName>
</protein>
<name>A0ABY7CK25_9BASI</name>
<reference evidence="2" key="1">
    <citation type="submission" date="2022-10" db="EMBL/GenBank/DDBJ databases">
        <title>Puccinia triticina Genome sequencing and assembly.</title>
        <authorList>
            <person name="Li C."/>
        </authorList>
    </citation>
    <scope>NUCLEOTIDE SEQUENCE</scope>
    <source>
        <strain evidence="2">Pt15</strain>
    </source>
</reference>
<gene>
    <name evidence="2" type="ORF">PtA15_5A276</name>
</gene>